<evidence type="ECO:0000313" key="2">
    <source>
        <dbReference type="EMBL" id="MDC0681607.1"/>
    </source>
</evidence>
<proteinExistence type="predicted"/>
<keyword evidence="1" id="KW-0472">Membrane</keyword>
<keyword evidence="1" id="KW-0812">Transmembrane</keyword>
<organism evidence="2 3">
    <name type="scientific">Sorangium atrum</name>
    <dbReference type="NCBI Taxonomy" id="2995308"/>
    <lineage>
        <taxon>Bacteria</taxon>
        <taxon>Pseudomonadati</taxon>
        <taxon>Myxococcota</taxon>
        <taxon>Polyangia</taxon>
        <taxon>Polyangiales</taxon>
        <taxon>Polyangiaceae</taxon>
        <taxon>Sorangium</taxon>
    </lineage>
</organism>
<keyword evidence="3" id="KW-1185">Reference proteome</keyword>
<evidence type="ECO:0000313" key="3">
    <source>
        <dbReference type="Proteomes" id="UP001217485"/>
    </source>
</evidence>
<reference evidence="2 3" key="1">
    <citation type="submission" date="2023-01" db="EMBL/GenBank/DDBJ databases">
        <title>Minimal conservation of predation-associated metabolite biosynthetic gene clusters underscores biosynthetic potential of Myxococcota including descriptions for ten novel species: Archangium lansinium sp. nov., Myxococcus landrumus sp. nov., Nannocystis bai.</title>
        <authorList>
            <person name="Ahearne A."/>
            <person name="Stevens C."/>
            <person name="Dowd S."/>
        </authorList>
    </citation>
    <scope>NUCLEOTIDE SEQUENCE [LARGE SCALE GENOMIC DNA]</scope>
    <source>
        <strain evidence="2 3">WIWO2</strain>
    </source>
</reference>
<evidence type="ECO:0000256" key="1">
    <source>
        <dbReference type="SAM" id="Phobius"/>
    </source>
</evidence>
<sequence>MMLAEARAKYEQALASWEHPELRLYLGRALASIGLPLLAYENLRMSLQWGPGALDPEAEQEARAAMRALVEHELAVIEVRCDEPGAALLVDGKPWFVGPGTRRRIVTPGEHVVTARKTGYFTVVKPVVVLAGKEVSGQLALSPDTVVTSQRWPAWIPWATLGAGAALGSAGALLKWHAGAAHDEADKRFQTSCTPSCMPSAGDEYEGSVLEDRLAIGALIAGGASAITGTVLLLMNRPQSYRTDDRGGVKLEILPAASLDAAMLWARFVL</sequence>
<protein>
    <recommendedName>
        <fullName evidence="4">PEGA domain-containing protein</fullName>
    </recommendedName>
</protein>
<keyword evidence="1" id="KW-1133">Transmembrane helix</keyword>
<evidence type="ECO:0008006" key="4">
    <source>
        <dbReference type="Google" id="ProtNLM"/>
    </source>
</evidence>
<name>A0ABT5C8X0_9BACT</name>
<dbReference type="RefSeq" id="WP_272098827.1">
    <property type="nucleotide sequence ID" value="NZ_JAQNDK010000003.1"/>
</dbReference>
<dbReference type="Proteomes" id="UP001217485">
    <property type="component" value="Unassembled WGS sequence"/>
</dbReference>
<comment type="caution">
    <text evidence="2">The sequence shown here is derived from an EMBL/GenBank/DDBJ whole genome shotgun (WGS) entry which is preliminary data.</text>
</comment>
<gene>
    <name evidence="2" type="ORF">POL72_27960</name>
</gene>
<accession>A0ABT5C8X0</accession>
<feature type="transmembrane region" description="Helical" evidence="1">
    <location>
        <begin position="214"/>
        <end position="235"/>
    </location>
</feature>
<dbReference type="EMBL" id="JAQNDK010000003">
    <property type="protein sequence ID" value="MDC0681607.1"/>
    <property type="molecule type" value="Genomic_DNA"/>
</dbReference>